<reference evidence="2" key="3">
    <citation type="submission" date="2024-03" db="EMBL/GenBank/DDBJ databases">
        <title>The Genome Sequence of Enterococcus sp. DIV0242b.</title>
        <authorList>
            <consortium name="The Broad Institute Genomics Platform"/>
            <consortium name="The Broad Institute Microbial Omics Core"/>
            <consortium name="The Broad Institute Genomic Center for Infectious Diseases"/>
            <person name="Earl A."/>
            <person name="Manson A."/>
            <person name="Gilmore M."/>
            <person name="Schwartman J."/>
            <person name="Shea T."/>
            <person name="Abouelleil A."/>
            <person name="Cao P."/>
            <person name="Chapman S."/>
            <person name="Cusick C."/>
            <person name="Young S."/>
            <person name="Neafsey D."/>
            <person name="Nusbaum C."/>
            <person name="Birren B."/>
        </authorList>
    </citation>
    <scope>NUCLEOTIDE SEQUENCE</scope>
    <source>
        <strain evidence="2">9E7_DIV0242</strain>
    </source>
</reference>
<evidence type="ECO:0000313" key="1">
    <source>
        <dbReference type="EMBL" id="OTP12686.1"/>
    </source>
</evidence>
<reference evidence="2" key="2">
    <citation type="submission" date="2017-05" db="EMBL/GenBank/DDBJ databases">
        <authorList>
            <consortium name="The Broad Institute Genomics Platform"/>
            <consortium name="The Broad Institute Genomic Center for Infectious Diseases"/>
            <person name="Earl A."/>
            <person name="Manson A."/>
            <person name="Schwartman J."/>
            <person name="Gilmore M."/>
            <person name="Abouelleil A."/>
            <person name="Cao P."/>
            <person name="Chapman S."/>
            <person name="Cusick C."/>
            <person name="Shea T."/>
            <person name="Young S."/>
            <person name="Neafsey D."/>
            <person name="Nusbaum C."/>
            <person name="Birren B."/>
        </authorList>
    </citation>
    <scope>NUCLEOTIDE SEQUENCE</scope>
    <source>
        <strain evidence="2">9E7_DIV0242</strain>
    </source>
</reference>
<dbReference type="EMBL" id="NGMM01000006">
    <property type="protein sequence ID" value="OTP12686.1"/>
    <property type="molecule type" value="Genomic_DNA"/>
</dbReference>
<evidence type="ECO:0000313" key="2">
    <source>
        <dbReference type="EMBL" id="WYJ89581.1"/>
    </source>
</evidence>
<reference evidence="1" key="1">
    <citation type="submission" date="2017-05" db="EMBL/GenBank/DDBJ databases">
        <title>The Genome Sequence of Enterococcus sp. 9E7_DIV0242.</title>
        <authorList>
            <consortium name="The Broad Institute Genomics Platform"/>
            <consortium name="The Broad Institute Genomic Center for Infectious Diseases"/>
            <person name="Earl A."/>
            <person name="Manson A."/>
            <person name="Schwartman J."/>
            <person name="Gilmore M."/>
            <person name="Abouelleil A."/>
            <person name="Cao P."/>
            <person name="Chapman S."/>
            <person name="Cusick C."/>
            <person name="Shea T."/>
            <person name="Young S."/>
            <person name="Neafsey D."/>
            <person name="Nusbaum C."/>
            <person name="Birren B."/>
        </authorList>
    </citation>
    <scope>NUCLEOTIDE SEQUENCE [LARGE SCALE GENOMIC DNA]</scope>
    <source>
        <strain evidence="1">9E7_DIV0242</strain>
    </source>
</reference>
<accession>A0A242K2F7</accession>
<sequence length="48" mass="5869">MDRKEALHKAKLQADEWYRVHKPLIEAYQYLERLNQEEKLDEVKAVNQ</sequence>
<name>A0A242K2F7_9ENTE</name>
<dbReference type="RefSeq" id="WP_170924855.1">
    <property type="nucleotide sequence ID" value="NZ_CP147247.1"/>
</dbReference>
<organism evidence="1">
    <name type="scientific">Candidatus Enterococcus clewellii</name>
    <dbReference type="NCBI Taxonomy" id="1834193"/>
    <lineage>
        <taxon>Bacteria</taxon>
        <taxon>Bacillati</taxon>
        <taxon>Bacillota</taxon>
        <taxon>Bacilli</taxon>
        <taxon>Lactobacillales</taxon>
        <taxon>Enterococcaceae</taxon>
        <taxon>Enterococcus</taxon>
    </lineage>
</organism>
<dbReference type="Proteomes" id="UP000195141">
    <property type="component" value="Chromosome"/>
</dbReference>
<protein>
    <submittedName>
        <fullName evidence="1">Uncharacterized protein</fullName>
    </submittedName>
</protein>
<proteinExistence type="predicted"/>
<evidence type="ECO:0000313" key="3">
    <source>
        <dbReference type="Proteomes" id="UP000195141"/>
    </source>
</evidence>
<dbReference type="EMBL" id="CP147247">
    <property type="protein sequence ID" value="WYJ89581.1"/>
    <property type="molecule type" value="Genomic_DNA"/>
</dbReference>
<gene>
    <name evidence="2" type="ORF">A5888_001303</name>
    <name evidence="1" type="ORF">A5888_003264</name>
</gene>
<dbReference type="AlphaFoldDB" id="A0A242K2F7"/>
<keyword evidence="3" id="KW-1185">Reference proteome</keyword>